<gene>
    <name evidence="4" type="primary">yqeM</name>
    <name evidence="4" type="ORF">GCM10011398_03230</name>
</gene>
<evidence type="ECO:0000313" key="4">
    <source>
        <dbReference type="EMBL" id="GGG63180.1"/>
    </source>
</evidence>
<dbReference type="SUPFAM" id="SSF53335">
    <property type="entry name" value="S-adenosyl-L-methionine-dependent methyltransferases"/>
    <property type="match status" value="1"/>
</dbReference>
<dbReference type="GO" id="GO:0032259">
    <property type="term" value="P:methylation"/>
    <property type="evidence" value="ECO:0007669"/>
    <property type="project" value="UniProtKB-KW"/>
</dbReference>
<evidence type="ECO:0000256" key="2">
    <source>
        <dbReference type="ARBA" id="ARBA00022679"/>
    </source>
</evidence>
<comment type="caution">
    <text evidence="4">The sequence shown here is derived from an EMBL/GenBank/DDBJ whole genome shotgun (WGS) entry which is preliminary data.</text>
</comment>
<feature type="domain" description="Methyltransferase" evidence="3">
    <location>
        <begin position="40"/>
        <end position="135"/>
    </location>
</feature>
<dbReference type="PANTHER" id="PTHR43861">
    <property type="entry name" value="TRANS-ACONITATE 2-METHYLTRANSFERASE-RELATED"/>
    <property type="match status" value="1"/>
</dbReference>
<reference evidence="4" key="2">
    <citation type="submission" date="2020-09" db="EMBL/GenBank/DDBJ databases">
        <authorList>
            <person name="Sun Q."/>
            <person name="Zhou Y."/>
        </authorList>
    </citation>
    <scope>NUCLEOTIDE SEQUENCE</scope>
    <source>
        <strain evidence="4">CGMCC 1.12754</strain>
    </source>
</reference>
<dbReference type="InterPro" id="IPR041698">
    <property type="entry name" value="Methyltransf_25"/>
</dbReference>
<protein>
    <submittedName>
        <fullName evidence="4">Methyltransferase YqeM</fullName>
    </submittedName>
</protein>
<dbReference type="PANTHER" id="PTHR43861:SF1">
    <property type="entry name" value="TRANS-ACONITATE 2-METHYLTRANSFERASE"/>
    <property type="match status" value="1"/>
</dbReference>
<dbReference type="RefSeq" id="WP_188453598.1">
    <property type="nucleotide sequence ID" value="NZ_BMFR01000001.1"/>
</dbReference>
<dbReference type="GO" id="GO:0008168">
    <property type="term" value="F:methyltransferase activity"/>
    <property type="evidence" value="ECO:0007669"/>
    <property type="project" value="UniProtKB-KW"/>
</dbReference>
<dbReference type="AlphaFoldDB" id="A0A917H040"/>
<dbReference type="CDD" id="cd02440">
    <property type="entry name" value="AdoMet_MTases"/>
    <property type="match status" value="1"/>
</dbReference>
<dbReference type="Gene3D" id="2.20.25.110">
    <property type="entry name" value="S-adenosyl-L-methionine-dependent methyltransferases"/>
    <property type="match status" value="1"/>
</dbReference>
<keyword evidence="5" id="KW-1185">Reference proteome</keyword>
<dbReference type="InterPro" id="IPR029063">
    <property type="entry name" value="SAM-dependent_MTases_sf"/>
</dbReference>
<dbReference type="EMBL" id="BMFR01000001">
    <property type="protein sequence ID" value="GGG63180.1"/>
    <property type="molecule type" value="Genomic_DNA"/>
</dbReference>
<proteinExistence type="predicted"/>
<evidence type="ECO:0000259" key="3">
    <source>
        <dbReference type="Pfam" id="PF13649"/>
    </source>
</evidence>
<dbReference type="Proteomes" id="UP000622860">
    <property type="component" value="Unassembled WGS sequence"/>
</dbReference>
<dbReference type="Pfam" id="PF13649">
    <property type="entry name" value="Methyltransf_25"/>
    <property type="match status" value="1"/>
</dbReference>
<reference evidence="4" key="1">
    <citation type="journal article" date="2014" name="Int. J. Syst. Evol. Microbiol.">
        <title>Complete genome sequence of Corynebacterium casei LMG S-19264T (=DSM 44701T), isolated from a smear-ripened cheese.</title>
        <authorList>
            <consortium name="US DOE Joint Genome Institute (JGI-PGF)"/>
            <person name="Walter F."/>
            <person name="Albersmeier A."/>
            <person name="Kalinowski J."/>
            <person name="Ruckert C."/>
        </authorList>
    </citation>
    <scope>NUCLEOTIDE SEQUENCE</scope>
    <source>
        <strain evidence="4">CGMCC 1.12754</strain>
    </source>
</reference>
<accession>A0A917H040</accession>
<evidence type="ECO:0000256" key="1">
    <source>
        <dbReference type="ARBA" id="ARBA00022603"/>
    </source>
</evidence>
<name>A0A917H040_9BACI</name>
<sequence length="251" mass="28724">MAYQQMANLYDQLMGDAPYDQWLAFTEEIFRQSGKTIQHVADLGCGTGQLTTRLAGAGFDTIGVDYSEDMLSYAQQRSSQENLTIQWIHQDLRELEGLTNLDAVVSYCDVINYITSIEELSKVFCNIHGMLKPKGIFIFDVHSIFHVQNNFVQQTFADVNDDISYIWFCTAGDDIGEMYHDLTFFVADGDKFARFEEAHHQQTYSIEVYKSLLTDAGFENINLYGDFSLKKESVYDGTERIFFVCEKRSGK</sequence>
<keyword evidence="1 4" id="KW-0489">Methyltransferase</keyword>
<dbReference type="Gene3D" id="3.40.50.150">
    <property type="entry name" value="Vaccinia Virus protein VP39"/>
    <property type="match status" value="1"/>
</dbReference>
<keyword evidence="2" id="KW-0808">Transferase</keyword>
<organism evidence="4 5">
    <name type="scientific">Virgibacillus oceani</name>
    <dbReference type="NCBI Taxonomy" id="1479511"/>
    <lineage>
        <taxon>Bacteria</taxon>
        <taxon>Bacillati</taxon>
        <taxon>Bacillota</taxon>
        <taxon>Bacilli</taxon>
        <taxon>Bacillales</taxon>
        <taxon>Bacillaceae</taxon>
        <taxon>Virgibacillus</taxon>
    </lineage>
</organism>
<evidence type="ECO:0000313" key="5">
    <source>
        <dbReference type="Proteomes" id="UP000622860"/>
    </source>
</evidence>